<accession>A0A5N6TSV8</accession>
<dbReference type="Pfam" id="PF20174">
    <property type="entry name" value="DUF6540"/>
    <property type="match status" value="1"/>
</dbReference>
<proteinExistence type="predicted"/>
<dbReference type="InterPro" id="IPR046670">
    <property type="entry name" value="DUF6540"/>
</dbReference>
<organism evidence="1 2">
    <name type="scientific">Aspergillus avenaceus</name>
    <dbReference type="NCBI Taxonomy" id="36643"/>
    <lineage>
        <taxon>Eukaryota</taxon>
        <taxon>Fungi</taxon>
        <taxon>Dikarya</taxon>
        <taxon>Ascomycota</taxon>
        <taxon>Pezizomycotina</taxon>
        <taxon>Eurotiomycetes</taxon>
        <taxon>Eurotiomycetidae</taxon>
        <taxon>Eurotiales</taxon>
        <taxon>Aspergillaceae</taxon>
        <taxon>Aspergillus</taxon>
        <taxon>Aspergillus subgen. Circumdati</taxon>
    </lineage>
</organism>
<protein>
    <submittedName>
        <fullName evidence="1">Uncharacterized protein</fullName>
    </submittedName>
</protein>
<dbReference type="AlphaFoldDB" id="A0A5N6TSV8"/>
<dbReference type="OrthoDB" id="4232264at2759"/>
<evidence type="ECO:0000313" key="1">
    <source>
        <dbReference type="EMBL" id="KAE8149390.1"/>
    </source>
</evidence>
<name>A0A5N6TSV8_ASPAV</name>
<evidence type="ECO:0000313" key="2">
    <source>
        <dbReference type="Proteomes" id="UP000325780"/>
    </source>
</evidence>
<sequence>MVRAGYNVYKVTFLPRRQRVAEMIAVVPSQNQYQGTGTIYHVFGNVGSGMHRGRHRDANFSRSERFKSSIFQFYFPEEELWLFEAIVNLHEAPHDPWVLPMAHLDRSIPYAKEWVENVLEYATEYLSVQY</sequence>
<gene>
    <name evidence="1" type="ORF">BDV25DRAFT_140837</name>
</gene>
<keyword evidence="2" id="KW-1185">Reference proteome</keyword>
<dbReference type="EMBL" id="ML742124">
    <property type="protein sequence ID" value="KAE8149390.1"/>
    <property type="molecule type" value="Genomic_DNA"/>
</dbReference>
<dbReference type="Proteomes" id="UP000325780">
    <property type="component" value="Unassembled WGS sequence"/>
</dbReference>
<reference evidence="1 2" key="1">
    <citation type="submission" date="2019-04" db="EMBL/GenBank/DDBJ databases">
        <title>Friends and foes A comparative genomics study of 23 Aspergillus species from section Flavi.</title>
        <authorList>
            <consortium name="DOE Joint Genome Institute"/>
            <person name="Kjaerbolling I."/>
            <person name="Vesth T."/>
            <person name="Frisvad J.C."/>
            <person name="Nybo J.L."/>
            <person name="Theobald S."/>
            <person name="Kildgaard S."/>
            <person name="Isbrandt T."/>
            <person name="Kuo A."/>
            <person name="Sato A."/>
            <person name="Lyhne E.K."/>
            <person name="Kogle M.E."/>
            <person name="Wiebenga A."/>
            <person name="Kun R.S."/>
            <person name="Lubbers R.J."/>
            <person name="Makela M.R."/>
            <person name="Barry K."/>
            <person name="Chovatia M."/>
            <person name="Clum A."/>
            <person name="Daum C."/>
            <person name="Haridas S."/>
            <person name="He G."/>
            <person name="LaButti K."/>
            <person name="Lipzen A."/>
            <person name="Mondo S."/>
            <person name="Riley R."/>
            <person name="Salamov A."/>
            <person name="Simmons B.A."/>
            <person name="Magnuson J.K."/>
            <person name="Henrissat B."/>
            <person name="Mortensen U.H."/>
            <person name="Larsen T.O."/>
            <person name="Devries R.P."/>
            <person name="Grigoriev I.V."/>
            <person name="Machida M."/>
            <person name="Baker S.E."/>
            <person name="Andersen M.R."/>
        </authorList>
    </citation>
    <scope>NUCLEOTIDE SEQUENCE [LARGE SCALE GENOMIC DNA]</scope>
    <source>
        <strain evidence="1 2">IBT 18842</strain>
    </source>
</reference>